<dbReference type="GO" id="GO:0006974">
    <property type="term" value="P:DNA damage response"/>
    <property type="evidence" value="ECO:0007669"/>
    <property type="project" value="TreeGrafter"/>
</dbReference>
<comment type="caution">
    <text evidence="1">The sequence shown here is derived from an EMBL/GenBank/DDBJ whole genome shotgun (WGS) entry which is preliminary data.</text>
</comment>
<dbReference type="Pfam" id="PF04402">
    <property type="entry name" value="SIMPL"/>
    <property type="match status" value="1"/>
</dbReference>
<dbReference type="InterPro" id="IPR052022">
    <property type="entry name" value="26kDa_periplasmic_antigen"/>
</dbReference>
<organism evidence="1">
    <name type="scientific">marine sediment metagenome</name>
    <dbReference type="NCBI Taxonomy" id="412755"/>
    <lineage>
        <taxon>unclassified sequences</taxon>
        <taxon>metagenomes</taxon>
        <taxon>ecological metagenomes</taxon>
    </lineage>
</organism>
<dbReference type="PANTHER" id="PTHR34387:SF1">
    <property type="entry name" value="PERIPLASMIC IMMUNOGENIC PROTEIN"/>
    <property type="match status" value="1"/>
</dbReference>
<dbReference type="EMBL" id="LAZR01000055">
    <property type="protein sequence ID" value="KKN97835.1"/>
    <property type="molecule type" value="Genomic_DNA"/>
</dbReference>
<accession>A0A0F9UXW6</accession>
<dbReference type="AlphaFoldDB" id="A0A0F9UXW6"/>
<dbReference type="Gene3D" id="3.30.110.170">
    <property type="entry name" value="Protein of unknown function (DUF541), domain 1"/>
    <property type="match status" value="1"/>
</dbReference>
<dbReference type="InterPro" id="IPR007497">
    <property type="entry name" value="SIMPL/DUF541"/>
</dbReference>
<evidence type="ECO:0000313" key="1">
    <source>
        <dbReference type="EMBL" id="KKN97835.1"/>
    </source>
</evidence>
<proteinExistence type="predicted"/>
<evidence type="ECO:0008006" key="2">
    <source>
        <dbReference type="Google" id="ProtNLM"/>
    </source>
</evidence>
<dbReference type="Gene3D" id="3.30.70.2970">
    <property type="entry name" value="Protein of unknown function (DUF541), domain 2"/>
    <property type="match status" value="1"/>
</dbReference>
<reference evidence="1" key="1">
    <citation type="journal article" date="2015" name="Nature">
        <title>Complex archaea that bridge the gap between prokaryotes and eukaryotes.</title>
        <authorList>
            <person name="Spang A."/>
            <person name="Saw J.H."/>
            <person name="Jorgensen S.L."/>
            <person name="Zaremba-Niedzwiedzka K."/>
            <person name="Martijn J."/>
            <person name="Lind A.E."/>
            <person name="van Eijk R."/>
            <person name="Schleper C."/>
            <person name="Guy L."/>
            <person name="Ettema T.J."/>
        </authorList>
    </citation>
    <scope>NUCLEOTIDE SEQUENCE</scope>
</reference>
<protein>
    <recommendedName>
        <fullName evidence="2">26 kDa periplasmic immunogenic protein</fullName>
    </recommendedName>
</protein>
<gene>
    <name evidence="1" type="ORF">LCGC14_0153490</name>
</gene>
<sequence length="237" mass="24946">MRMLNIRVFKFAAILCVGFASGALAQQAPQGITVSGEGVVSLAPDTATIRLGVSERAASAAEAMAQTSEKVRGILNQLDSLKIAGLDRQTSGLYLRPVYDNGSRNDTTPVQVSGYEAGNTVSVTVRDLSKLGQLLDAVVAEGANDFNGLQFGLQDNQAALEQARKDAVSDAMARAQQLADAAGVKLGKVVSMSETSQGFRPMEMRSAQMKSMDMPIETGEVDVSAQVSLQFEIAGAD</sequence>
<name>A0A0F9UXW6_9ZZZZ</name>
<dbReference type="PANTHER" id="PTHR34387">
    <property type="entry name" value="SLR1258 PROTEIN"/>
    <property type="match status" value="1"/>
</dbReference>